<proteinExistence type="predicted"/>
<evidence type="ECO:0000313" key="6">
    <source>
        <dbReference type="Proteomes" id="UP000799640"/>
    </source>
</evidence>
<evidence type="ECO:0000313" key="5">
    <source>
        <dbReference type="EMBL" id="KAF2401112.1"/>
    </source>
</evidence>
<dbReference type="PANTHER" id="PTHR33630">
    <property type="entry name" value="CUTINASE RV1984C-RELATED-RELATED"/>
    <property type="match status" value="1"/>
</dbReference>
<reference evidence="5" key="1">
    <citation type="journal article" date="2020" name="Stud. Mycol.">
        <title>101 Dothideomycetes genomes: a test case for predicting lifestyles and emergence of pathogens.</title>
        <authorList>
            <person name="Haridas S."/>
            <person name="Albert R."/>
            <person name="Binder M."/>
            <person name="Bloem J."/>
            <person name="Labutti K."/>
            <person name="Salamov A."/>
            <person name="Andreopoulos B."/>
            <person name="Baker S."/>
            <person name="Barry K."/>
            <person name="Bills G."/>
            <person name="Bluhm B."/>
            <person name="Cannon C."/>
            <person name="Castanera R."/>
            <person name="Culley D."/>
            <person name="Daum C."/>
            <person name="Ezra D."/>
            <person name="Gonzalez J."/>
            <person name="Henrissat B."/>
            <person name="Kuo A."/>
            <person name="Liang C."/>
            <person name="Lipzen A."/>
            <person name="Lutzoni F."/>
            <person name="Magnuson J."/>
            <person name="Mondo S."/>
            <person name="Nolan M."/>
            <person name="Ohm R."/>
            <person name="Pangilinan J."/>
            <person name="Park H.-J."/>
            <person name="Ramirez L."/>
            <person name="Alfaro M."/>
            <person name="Sun H."/>
            <person name="Tritt A."/>
            <person name="Yoshinaga Y."/>
            <person name="Zwiers L.-H."/>
            <person name="Turgeon B."/>
            <person name="Goodwin S."/>
            <person name="Spatafora J."/>
            <person name="Crous P."/>
            <person name="Grigoriev I."/>
        </authorList>
    </citation>
    <scope>NUCLEOTIDE SEQUENCE</scope>
    <source>
        <strain evidence="5">CBS 262.69</strain>
    </source>
</reference>
<feature type="chain" id="PRO_5026267518" evidence="4">
    <location>
        <begin position="19"/>
        <end position="307"/>
    </location>
</feature>
<dbReference type="Proteomes" id="UP000799640">
    <property type="component" value="Unassembled WGS sequence"/>
</dbReference>
<name>A0A6G1HYM7_9PEZI</name>
<dbReference type="Gene3D" id="3.40.50.1820">
    <property type="entry name" value="alpha/beta hydrolase"/>
    <property type="match status" value="1"/>
</dbReference>
<feature type="signal peptide" evidence="4">
    <location>
        <begin position="1"/>
        <end position="18"/>
    </location>
</feature>
<keyword evidence="4" id="KW-0732">Signal</keyword>
<dbReference type="PANTHER" id="PTHR33630:SF9">
    <property type="entry name" value="CUTINASE 4"/>
    <property type="match status" value="1"/>
</dbReference>
<dbReference type="AlphaFoldDB" id="A0A6G1HYM7"/>
<dbReference type="SUPFAM" id="SSF53474">
    <property type="entry name" value="alpha/beta-Hydrolases"/>
    <property type="match status" value="1"/>
</dbReference>
<dbReference type="SMART" id="SM01110">
    <property type="entry name" value="Cutinase"/>
    <property type="match status" value="1"/>
</dbReference>
<keyword evidence="1 5" id="KW-0378">Hydrolase</keyword>
<dbReference type="GO" id="GO:0052689">
    <property type="term" value="F:carboxylic ester hydrolase activity"/>
    <property type="evidence" value="ECO:0007669"/>
    <property type="project" value="UniProtKB-ARBA"/>
</dbReference>
<gene>
    <name evidence="5" type="ORF">EJ06DRAFT_581318</name>
</gene>
<dbReference type="Pfam" id="PF01083">
    <property type="entry name" value="Cutinase"/>
    <property type="match status" value="1"/>
</dbReference>
<dbReference type="InterPro" id="IPR029058">
    <property type="entry name" value="AB_hydrolase_fold"/>
</dbReference>
<feature type="region of interest" description="Disordered" evidence="3">
    <location>
        <begin position="194"/>
        <end position="222"/>
    </location>
</feature>
<evidence type="ECO:0000256" key="4">
    <source>
        <dbReference type="SAM" id="SignalP"/>
    </source>
</evidence>
<keyword evidence="2" id="KW-1015">Disulfide bond</keyword>
<evidence type="ECO:0000256" key="1">
    <source>
        <dbReference type="ARBA" id="ARBA00022801"/>
    </source>
</evidence>
<feature type="compositionally biased region" description="Low complexity" evidence="3">
    <location>
        <begin position="195"/>
        <end position="220"/>
    </location>
</feature>
<dbReference type="EMBL" id="ML996693">
    <property type="protein sequence ID" value="KAF2401112.1"/>
    <property type="molecule type" value="Genomic_DNA"/>
</dbReference>
<sequence length="307" mass="31324">MRATSTLLALAAAATASATSVLTAAPTADCPTLLLVYARATTEPPGSMDNADSAKFEAAAARVWSKGYGAAGFSLYSNVTKLIPGSAGYPVHYPASWTGCTSEDKGVADYLDQLSKVAAACPNTKFALGGHSQGGVVTVRTIPQIPKNILSRIVAVTMFGSPNCPAEVKDRCRSYCNQGDGICTGEGNGQEKGRCSAAGGKAGSASPKAGGMGPKAPKMGKGAEGGALGRMVDFAPPIVEAMDDAEGWQQAQCSGPEVQEKGHKAVGSEGAHMLYNKDGYYVKAAACFIYNRLQAATAGTAAPAMVE</sequence>
<keyword evidence="6" id="KW-1185">Reference proteome</keyword>
<accession>A0A6G1HYM7</accession>
<protein>
    <submittedName>
        <fullName evidence="5">Alpha/beta-hydrolase</fullName>
    </submittedName>
</protein>
<organism evidence="5 6">
    <name type="scientific">Trichodelitschia bisporula</name>
    <dbReference type="NCBI Taxonomy" id="703511"/>
    <lineage>
        <taxon>Eukaryota</taxon>
        <taxon>Fungi</taxon>
        <taxon>Dikarya</taxon>
        <taxon>Ascomycota</taxon>
        <taxon>Pezizomycotina</taxon>
        <taxon>Dothideomycetes</taxon>
        <taxon>Dothideomycetes incertae sedis</taxon>
        <taxon>Phaeotrichales</taxon>
        <taxon>Phaeotrichaceae</taxon>
        <taxon>Trichodelitschia</taxon>
    </lineage>
</organism>
<dbReference type="InterPro" id="IPR000675">
    <property type="entry name" value="Cutinase/axe"/>
</dbReference>
<evidence type="ECO:0000256" key="3">
    <source>
        <dbReference type="SAM" id="MobiDB-lite"/>
    </source>
</evidence>
<evidence type="ECO:0000256" key="2">
    <source>
        <dbReference type="ARBA" id="ARBA00023157"/>
    </source>
</evidence>
<dbReference type="OrthoDB" id="2586582at2759"/>